<name>A0A1B6M3Z1_9HEMI</name>
<feature type="non-terminal residue" evidence="7">
    <location>
        <position position="1"/>
    </location>
</feature>
<reference evidence="7" key="1">
    <citation type="submission" date="2015-11" db="EMBL/GenBank/DDBJ databases">
        <title>De novo transcriptome assembly of four potential Pierce s Disease insect vectors from Arizona vineyards.</title>
        <authorList>
            <person name="Tassone E.E."/>
        </authorList>
    </citation>
    <scope>NUCLEOTIDE SEQUENCE</scope>
</reference>
<dbReference type="EMBL" id="GEBQ01009335">
    <property type="protein sequence ID" value="JAT30642.1"/>
    <property type="molecule type" value="Transcribed_RNA"/>
</dbReference>
<dbReference type="AlphaFoldDB" id="A0A1B6M3Z1"/>
<gene>
    <name evidence="7" type="ORF">g.18480</name>
</gene>
<dbReference type="GO" id="GO:0015631">
    <property type="term" value="F:tubulin binding"/>
    <property type="evidence" value="ECO:0007669"/>
    <property type="project" value="TreeGrafter"/>
</dbReference>
<dbReference type="GO" id="GO:0005524">
    <property type="term" value="F:ATP binding"/>
    <property type="evidence" value="ECO:0007669"/>
    <property type="project" value="UniProtKB-KW"/>
</dbReference>
<dbReference type="PROSITE" id="PS51221">
    <property type="entry name" value="TTL"/>
    <property type="match status" value="1"/>
</dbReference>
<feature type="compositionally biased region" description="Basic and acidic residues" evidence="6">
    <location>
        <begin position="437"/>
        <end position="447"/>
    </location>
</feature>
<evidence type="ECO:0000313" key="7">
    <source>
        <dbReference type="EMBL" id="JAT30642.1"/>
    </source>
</evidence>
<sequence>YNFFPKTWCLPADLGEVLAYSRCHRNRTFILKPDIGCRGRGIFLTKNLKDVKPFERMICQVYISKPFLVDGYKFDMRVYTLISSVDPLRIYVYNDGLARFATSRYCEPAPHNITNMYMHLTNYSVNKHSRTYVVDEEAGSKRRISTLNNWLEKKHYNVEQIWASIDDIIIKTVIAGHPTLKHSYHACFPCHDFTFACFEILGFDIILDYKLKPHLLEVNHSPSYHTDAELDRDVKESLLKDTFAILNLSRCDKKRVMEEDRQRVRERLMQAIVTKPQLTDMNDTASTLDALTSQIKWEEGHLGNYRQIYPSERDPKYQLFFTQTQSSLFQETFASRAREEAGRLHREEFEMKLRGEANLRIGNRYKQPHPESPLTKPRIKKLPSKKKDSSNSFQPVPIVEAEEKERVALMAQRDFLIRSFRVVDQVTSVLKKMTNDKNKVGETKSETKPQPPPLPPKKLCSLPSTTCTEPLTKTVQKLPPKENQTNCQSVKGTVIEPPTTLQAASKAEAYFNDRWHTPKSLSAKTSSSVFPNKLALDPPVAGLQVMCNEATIRVRPDLPASAQWPTLGAKSTKAHIARHFSNTVKIHGLERRLSSEKFISFH</sequence>
<evidence type="ECO:0000256" key="3">
    <source>
        <dbReference type="ARBA" id="ARBA00022701"/>
    </source>
</evidence>
<evidence type="ECO:0000256" key="2">
    <source>
        <dbReference type="ARBA" id="ARBA00022598"/>
    </source>
</evidence>
<feature type="region of interest" description="Disordered" evidence="6">
    <location>
        <begin position="360"/>
        <end position="394"/>
    </location>
</feature>
<dbReference type="FunFam" id="3.30.470.20:FF:000009">
    <property type="entry name" value="tubulin polyglutamylase TTLL5 isoform X1"/>
    <property type="match status" value="1"/>
</dbReference>
<keyword evidence="3" id="KW-0493">Microtubule</keyword>
<dbReference type="PANTHER" id="PTHR12241:SF161">
    <property type="entry name" value="TUBULIN POLYGLUTAMYLASE TTLL6"/>
    <property type="match status" value="1"/>
</dbReference>
<dbReference type="InterPro" id="IPR004344">
    <property type="entry name" value="TTL/TTLL_fam"/>
</dbReference>
<comment type="similarity">
    <text evidence="1">Belongs to the tubulin--tyrosine ligase family.</text>
</comment>
<evidence type="ECO:0000256" key="5">
    <source>
        <dbReference type="ARBA" id="ARBA00022840"/>
    </source>
</evidence>
<keyword evidence="2" id="KW-0436">Ligase</keyword>
<evidence type="ECO:0000256" key="6">
    <source>
        <dbReference type="SAM" id="MobiDB-lite"/>
    </source>
</evidence>
<organism evidence="7">
    <name type="scientific">Graphocephala atropunctata</name>
    <dbReference type="NCBI Taxonomy" id="36148"/>
    <lineage>
        <taxon>Eukaryota</taxon>
        <taxon>Metazoa</taxon>
        <taxon>Ecdysozoa</taxon>
        <taxon>Arthropoda</taxon>
        <taxon>Hexapoda</taxon>
        <taxon>Insecta</taxon>
        <taxon>Pterygota</taxon>
        <taxon>Neoptera</taxon>
        <taxon>Paraneoptera</taxon>
        <taxon>Hemiptera</taxon>
        <taxon>Auchenorrhyncha</taxon>
        <taxon>Membracoidea</taxon>
        <taxon>Cicadellidae</taxon>
        <taxon>Cicadellinae</taxon>
        <taxon>Cicadellini</taxon>
        <taxon>Graphocephala</taxon>
    </lineage>
</organism>
<dbReference type="PANTHER" id="PTHR12241">
    <property type="entry name" value="TUBULIN POLYGLUTAMYLASE"/>
    <property type="match status" value="1"/>
</dbReference>
<keyword evidence="4" id="KW-0547">Nucleotide-binding</keyword>
<dbReference type="SUPFAM" id="SSF56059">
    <property type="entry name" value="Glutathione synthetase ATP-binding domain-like"/>
    <property type="match status" value="1"/>
</dbReference>
<keyword evidence="5" id="KW-0067">ATP-binding</keyword>
<evidence type="ECO:0000256" key="1">
    <source>
        <dbReference type="ARBA" id="ARBA00006820"/>
    </source>
</evidence>
<dbReference type="GO" id="GO:0000226">
    <property type="term" value="P:microtubule cytoskeleton organization"/>
    <property type="evidence" value="ECO:0007669"/>
    <property type="project" value="TreeGrafter"/>
</dbReference>
<dbReference type="Gene3D" id="3.30.470.20">
    <property type="entry name" value="ATP-grasp fold, B domain"/>
    <property type="match status" value="1"/>
</dbReference>
<feature type="region of interest" description="Disordered" evidence="6">
    <location>
        <begin position="437"/>
        <end position="458"/>
    </location>
</feature>
<dbReference type="GO" id="GO:0070740">
    <property type="term" value="F:tubulin-glutamic acid ligase activity"/>
    <property type="evidence" value="ECO:0007669"/>
    <property type="project" value="TreeGrafter"/>
</dbReference>
<dbReference type="Pfam" id="PF03133">
    <property type="entry name" value="TTL"/>
    <property type="match status" value="1"/>
</dbReference>
<dbReference type="GO" id="GO:0005874">
    <property type="term" value="C:microtubule"/>
    <property type="evidence" value="ECO:0007669"/>
    <property type="project" value="UniProtKB-KW"/>
</dbReference>
<proteinExistence type="inferred from homology"/>
<accession>A0A1B6M3Z1</accession>
<evidence type="ECO:0000256" key="4">
    <source>
        <dbReference type="ARBA" id="ARBA00022741"/>
    </source>
</evidence>
<dbReference type="GO" id="GO:0036064">
    <property type="term" value="C:ciliary basal body"/>
    <property type="evidence" value="ECO:0007669"/>
    <property type="project" value="TreeGrafter"/>
</dbReference>
<protein>
    <submittedName>
        <fullName evidence="7">Uncharacterized protein</fullName>
    </submittedName>
</protein>